<feature type="compositionally biased region" description="Basic residues" evidence="1">
    <location>
        <begin position="37"/>
        <end position="46"/>
    </location>
</feature>
<feature type="compositionally biased region" description="Polar residues" evidence="1">
    <location>
        <begin position="1"/>
        <end position="11"/>
    </location>
</feature>
<feature type="compositionally biased region" description="Basic residues" evidence="1">
    <location>
        <begin position="56"/>
        <end position="66"/>
    </location>
</feature>
<proteinExistence type="predicted"/>
<evidence type="ECO:0000256" key="1">
    <source>
        <dbReference type="SAM" id="MobiDB-lite"/>
    </source>
</evidence>
<reference evidence="3" key="1">
    <citation type="submission" date="2016-11" db="UniProtKB">
        <authorList>
            <consortium name="WormBaseParasite"/>
        </authorList>
    </citation>
    <scope>IDENTIFICATION</scope>
</reference>
<name>A0A1I7UWX3_9PELO</name>
<evidence type="ECO:0000313" key="3">
    <source>
        <dbReference type="WBParaSite" id="Csp11.Scaffold630.g20155.t1"/>
    </source>
</evidence>
<feature type="region of interest" description="Disordered" evidence="1">
    <location>
        <begin position="1"/>
        <end position="66"/>
    </location>
</feature>
<evidence type="ECO:0000313" key="2">
    <source>
        <dbReference type="Proteomes" id="UP000095282"/>
    </source>
</evidence>
<dbReference type="Proteomes" id="UP000095282">
    <property type="component" value="Unplaced"/>
</dbReference>
<organism evidence="2 3">
    <name type="scientific">Caenorhabditis tropicalis</name>
    <dbReference type="NCBI Taxonomy" id="1561998"/>
    <lineage>
        <taxon>Eukaryota</taxon>
        <taxon>Metazoa</taxon>
        <taxon>Ecdysozoa</taxon>
        <taxon>Nematoda</taxon>
        <taxon>Chromadorea</taxon>
        <taxon>Rhabditida</taxon>
        <taxon>Rhabditina</taxon>
        <taxon>Rhabditomorpha</taxon>
        <taxon>Rhabditoidea</taxon>
        <taxon>Rhabditidae</taxon>
        <taxon>Peloderinae</taxon>
        <taxon>Caenorhabditis</taxon>
    </lineage>
</organism>
<accession>A0A1I7UWX3</accession>
<sequence>MLLETQGTNWAELQKGPGPKHWCIEPKDKGYTPCKQLKGRNNTRRKQKEDSNNQKDKRKTNRKPEI</sequence>
<dbReference type="AlphaFoldDB" id="A0A1I7UWX3"/>
<keyword evidence="2" id="KW-1185">Reference proteome</keyword>
<protein>
    <submittedName>
        <fullName evidence="3">Uncharacterized protein</fullName>
    </submittedName>
</protein>
<dbReference type="WBParaSite" id="Csp11.Scaffold630.g20155.t1">
    <property type="protein sequence ID" value="Csp11.Scaffold630.g20155.t1"/>
    <property type="gene ID" value="Csp11.Scaffold630.g20155"/>
</dbReference>